<dbReference type="InterPro" id="IPR000863">
    <property type="entry name" value="Sulfotransferase_dom"/>
</dbReference>
<dbReference type="SUPFAM" id="SSF52540">
    <property type="entry name" value="P-loop containing nucleoside triphosphate hydrolases"/>
    <property type="match status" value="1"/>
</dbReference>
<comment type="caution">
    <text evidence="5">The sequence shown here is derived from an EMBL/GenBank/DDBJ whole genome shotgun (WGS) entry which is preliminary data.</text>
</comment>
<dbReference type="InterPro" id="IPR027417">
    <property type="entry name" value="P-loop_NTPase"/>
</dbReference>
<name>A0ABU6R8C9_9FABA</name>
<gene>
    <name evidence="5" type="ORF">PIB30_018798</name>
</gene>
<evidence type="ECO:0000256" key="1">
    <source>
        <dbReference type="ARBA" id="ARBA00005771"/>
    </source>
</evidence>
<dbReference type="EMBL" id="JASCZI010030265">
    <property type="protein sequence ID" value="MED6120207.1"/>
    <property type="molecule type" value="Genomic_DNA"/>
</dbReference>
<keyword evidence="2 3" id="KW-0808">Transferase</keyword>
<feature type="domain" description="Sulfotransferase" evidence="4">
    <location>
        <begin position="73"/>
        <end position="157"/>
    </location>
</feature>
<comment type="similarity">
    <text evidence="1 3">Belongs to the sulfotransferase 1 family.</text>
</comment>
<evidence type="ECO:0000259" key="4">
    <source>
        <dbReference type="Pfam" id="PF00685"/>
    </source>
</evidence>
<evidence type="ECO:0000256" key="3">
    <source>
        <dbReference type="RuleBase" id="RU361155"/>
    </source>
</evidence>
<sequence>MEARNEKPPTNLPKPQQPYENLSQEFKNLISTLPTDEGWFSSTIPIYQYQGFWFEAKILQGILTCQKHFEANDTDIILVTAPKSGTTWLKALTFALLNRNKYPPTQEDNPLLVTNPHTLVPFLPNLFCDEKFIIPNPSQYPSPRILSTHVPFVLLPKGRNSHGPFWDHVLEYWKESLEKPEKVMFLSFDNLRNLKVNQTGTIPTTMGFELQNKSFFRRGKIGDSKNFLTPEMIEKINTITEMKLAQHGLRF</sequence>
<accession>A0ABU6R8C9</accession>
<dbReference type="PANTHER" id="PTHR11783">
    <property type="entry name" value="SULFOTRANSFERASE SULT"/>
    <property type="match status" value="1"/>
</dbReference>
<reference evidence="5 6" key="1">
    <citation type="journal article" date="2023" name="Plants (Basel)">
        <title>Bridging the Gap: Combining Genomics and Transcriptomics Approaches to Understand Stylosanthes scabra, an Orphan Legume from the Brazilian Caatinga.</title>
        <authorList>
            <person name="Ferreira-Neto J.R.C."/>
            <person name="da Silva M.D."/>
            <person name="Binneck E."/>
            <person name="de Melo N.F."/>
            <person name="da Silva R.H."/>
            <person name="de Melo A.L.T.M."/>
            <person name="Pandolfi V."/>
            <person name="Bustamante F.O."/>
            <person name="Brasileiro-Vidal A.C."/>
            <person name="Benko-Iseppon A.M."/>
        </authorList>
    </citation>
    <scope>NUCLEOTIDE SEQUENCE [LARGE SCALE GENOMIC DNA]</scope>
    <source>
        <tissue evidence="5">Leaves</tissue>
    </source>
</reference>
<keyword evidence="6" id="KW-1185">Reference proteome</keyword>
<evidence type="ECO:0000313" key="6">
    <source>
        <dbReference type="Proteomes" id="UP001341840"/>
    </source>
</evidence>
<dbReference type="Proteomes" id="UP001341840">
    <property type="component" value="Unassembled WGS sequence"/>
</dbReference>
<feature type="domain" description="Sulfotransferase" evidence="4">
    <location>
        <begin position="186"/>
        <end position="246"/>
    </location>
</feature>
<protein>
    <recommendedName>
        <fullName evidence="3">Sulfotransferase</fullName>
        <ecNumber evidence="3">2.8.2.-</ecNumber>
    </recommendedName>
</protein>
<proteinExistence type="inferred from homology"/>
<dbReference type="Pfam" id="PF00685">
    <property type="entry name" value="Sulfotransfer_1"/>
    <property type="match status" value="2"/>
</dbReference>
<organism evidence="5 6">
    <name type="scientific">Stylosanthes scabra</name>
    <dbReference type="NCBI Taxonomy" id="79078"/>
    <lineage>
        <taxon>Eukaryota</taxon>
        <taxon>Viridiplantae</taxon>
        <taxon>Streptophyta</taxon>
        <taxon>Embryophyta</taxon>
        <taxon>Tracheophyta</taxon>
        <taxon>Spermatophyta</taxon>
        <taxon>Magnoliopsida</taxon>
        <taxon>eudicotyledons</taxon>
        <taxon>Gunneridae</taxon>
        <taxon>Pentapetalae</taxon>
        <taxon>rosids</taxon>
        <taxon>fabids</taxon>
        <taxon>Fabales</taxon>
        <taxon>Fabaceae</taxon>
        <taxon>Papilionoideae</taxon>
        <taxon>50 kb inversion clade</taxon>
        <taxon>dalbergioids sensu lato</taxon>
        <taxon>Dalbergieae</taxon>
        <taxon>Pterocarpus clade</taxon>
        <taxon>Stylosanthes</taxon>
    </lineage>
</organism>
<evidence type="ECO:0000313" key="5">
    <source>
        <dbReference type="EMBL" id="MED6120207.1"/>
    </source>
</evidence>
<evidence type="ECO:0000256" key="2">
    <source>
        <dbReference type="ARBA" id="ARBA00022679"/>
    </source>
</evidence>
<dbReference type="EC" id="2.8.2.-" evidence="3"/>
<dbReference type="Gene3D" id="3.40.50.300">
    <property type="entry name" value="P-loop containing nucleotide triphosphate hydrolases"/>
    <property type="match status" value="2"/>
</dbReference>